<protein>
    <submittedName>
        <fullName evidence="2">4910_t:CDS:1</fullName>
    </submittedName>
</protein>
<accession>A0A9W4WUQ3</accession>
<gene>
    <name evidence="2" type="ORF">FWILDA_LOCUS13518</name>
</gene>
<organism evidence="2 3">
    <name type="scientific">Funneliformis geosporum</name>
    <dbReference type="NCBI Taxonomy" id="1117311"/>
    <lineage>
        <taxon>Eukaryota</taxon>
        <taxon>Fungi</taxon>
        <taxon>Fungi incertae sedis</taxon>
        <taxon>Mucoromycota</taxon>
        <taxon>Glomeromycotina</taxon>
        <taxon>Glomeromycetes</taxon>
        <taxon>Glomerales</taxon>
        <taxon>Glomeraceae</taxon>
        <taxon>Funneliformis</taxon>
    </lineage>
</organism>
<dbReference type="Proteomes" id="UP001153678">
    <property type="component" value="Unassembled WGS sequence"/>
</dbReference>
<evidence type="ECO:0000256" key="1">
    <source>
        <dbReference type="SAM" id="Coils"/>
    </source>
</evidence>
<proteinExistence type="predicted"/>
<name>A0A9W4WUQ3_9GLOM</name>
<evidence type="ECO:0000313" key="2">
    <source>
        <dbReference type="EMBL" id="CAI2188318.1"/>
    </source>
</evidence>
<keyword evidence="1" id="KW-0175">Coiled coil</keyword>
<dbReference type="AlphaFoldDB" id="A0A9W4WUQ3"/>
<feature type="non-terminal residue" evidence="2">
    <location>
        <position position="398"/>
    </location>
</feature>
<reference evidence="2" key="1">
    <citation type="submission" date="2022-08" db="EMBL/GenBank/DDBJ databases">
        <authorList>
            <person name="Kallberg Y."/>
            <person name="Tangrot J."/>
            <person name="Rosling A."/>
        </authorList>
    </citation>
    <scope>NUCLEOTIDE SEQUENCE</scope>
    <source>
        <strain evidence="2">Wild A</strain>
    </source>
</reference>
<keyword evidence="3" id="KW-1185">Reference proteome</keyword>
<dbReference type="EMBL" id="CAMKVN010005133">
    <property type="protein sequence ID" value="CAI2188318.1"/>
    <property type="molecule type" value="Genomic_DNA"/>
</dbReference>
<evidence type="ECO:0000313" key="3">
    <source>
        <dbReference type="Proteomes" id="UP001153678"/>
    </source>
</evidence>
<sequence length="398" mass="45605">MRWVINQKFRENEALAKDLLATGHKILIEDTREKAKGYADPYFGNDSSICPPKFTNSTALRDQGLNIRQIEPAQFKEIKIGLIDKIANLTQNYYEETATDNIIRGIIEAERETIEQMENLIKQATVSITSNQLLSLFTYQKEQLRTTAESEKANLTQKTLNQTINLAISEGKKLIDQKRNKEAINDQYENDITILLSKLETANFLTAENKQTIKEINQDLLNIQDLIERFANEGLNESEPGKLSFLIKLLENLKKAAIKEEKIAEFIEETENNIKEIVNLSENKLSFTFISKLAPGWKEDIEQSENYQDFKARKLTILSTLFEPQEEKKLSDIAQRMFSEEVLSLLLNYEARKTVSQALLTLEKMAPNCSELTNMTKGEIEVDYDDYLLDPGTEIVSE</sequence>
<comment type="caution">
    <text evidence="2">The sequence shown here is derived from an EMBL/GenBank/DDBJ whole genome shotgun (WGS) entry which is preliminary data.</text>
</comment>
<feature type="coiled-coil region" evidence="1">
    <location>
        <begin position="213"/>
        <end position="270"/>
    </location>
</feature>